<accession>T0KBL2</accession>
<protein>
    <submittedName>
        <fullName evidence="1">Uncharacterized protein</fullName>
    </submittedName>
</protein>
<dbReference type="AlphaFoldDB" id="T0KBL2"/>
<proteinExistence type="predicted"/>
<name>T0KBL2_9SPHN</name>
<comment type="caution">
    <text evidence="1">The sequence shown here is derived from an EMBL/GenBank/DDBJ whole genome shotgun (WGS) entry which is preliminary data.</text>
</comment>
<evidence type="ECO:0000313" key="2">
    <source>
        <dbReference type="Proteomes" id="UP000015523"/>
    </source>
</evidence>
<evidence type="ECO:0000313" key="1">
    <source>
        <dbReference type="EMBL" id="EQB34099.1"/>
    </source>
</evidence>
<dbReference type="RefSeq" id="WP_021316133.1">
    <property type="nucleotide sequence ID" value="NZ_AUWY01000019.1"/>
</dbReference>
<organism evidence="1 2">
    <name type="scientific">Sphingobium ummariense RL-3</name>
    <dbReference type="NCBI Taxonomy" id="1346791"/>
    <lineage>
        <taxon>Bacteria</taxon>
        <taxon>Pseudomonadati</taxon>
        <taxon>Pseudomonadota</taxon>
        <taxon>Alphaproteobacteria</taxon>
        <taxon>Sphingomonadales</taxon>
        <taxon>Sphingomonadaceae</taxon>
        <taxon>Sphingobium</taxon>
    </lineage>
</organism>
<dbReference type="EMBL" id="AUWY01000019">
    <property type="protein sequence ID" value="EQB34099.1"/>
    <property type="molecule type" value="Genomic_DNA"/>
</dbReference>
<reference evidence="1 2" key="1">
    <citation type="journal article" date="2013" name="Genome Announc.">
        <title>Draft Genome Sequence of Sphingobium ummariense Strain RL-3, a Hexachlorocyclohexane-Degrading Bacterium.</title>
        <authorList>
            <person name="Kohli P."/>
            <person name="Dua A."/>
            <person name="Sangwan N."/>
            <person name="Oldach P."/>
            <person name="Khurana J.P."/>
            <person name="Lal R."/>
        </authorList>
    </citation>
    <scope>NUCLEOTIDE SEQUENCE [LARGE SCALE GENOMIC DNA]</scope>
    <source>
        <strain evidence="1 2">RL-3</strain>
    </source>
</reference>
<dbReference type="PATRIC" id="fig|1346791.3.peg.57"/>
<dbReference type="OrthoDB" id="7475060at2"/>
<gene>
    <name evidence="1" type="ORF">M529_00350</name>
</gene>
<keyword evidence="2" id="KW-1185">Reference proteome</keyword>
<dbReference type="Proteomes" id="UP000015523">
    <property type="component" value="Unassembled WGS sequence"/>
</dbReference>
<sequence length="58" mass="6105">MKSWRIALIGLTVAGSGWGAAQIGMLPSAWPALKPAADVRVAPAEASRPLLHYLPVIK</sequence>